<gene>
    <name evidence="1" type="ORF">CEXT_645881</name>
</gene>
<sequence length="140" mass="15642">MESSRVVTIAGSILSLRSVGWKSEPGPPPYPKVGGKRTLHSPNRLAGHWLCICCANSMSEKNKTRFPKFKTNYICSAVEELLKTVLFSKTVFHPYGTVRREISAAVLFERAVLDPQNLEYYLDAANIPAPAFLIARNFKN</sequence>
<name>A0AAV4MEZ5_CAEEX</name>
<proteinExistence type="predicted"/>
<evidence type="ECO:0000313" key="1">
    <source>
        <dbReference type="EMBL" id="GIX70742.1"/>
    </source>
</evidence>
<reference evidence="1 2" key="1">
    <citation type="submission" date="2021-06" db="EMBL/GenBank/DDBJ databases">
        <title>Caerostris extrusa draft genome.</title>
        <authorList>
            <person name="Kono N."/>
            <person name="Arakawa K."/>
        </authorList>
    </citation>
    <scope>NUCLEOTIDE SEQUENCE [LARGE SCALE GENOMIC DNA]</scope>
</reference>
<accession>A0AAV4MEZ5</accession>
<dbReference type="AlphaFoldDB" id="A0AAV4MEZ5"/>
<protein>
    <submittedName>
        <fullName evidence="1">Uncharacterized protein</fullName>
    </submittedName>
</protein>
<dbReference type="Proteomes" id="UP001054945">
    <property type="component" value="Unassembled WGS sequence"/>
</dbReference>
<organism evidence="1 2">
    <name type="scientific">Caerostris extrusa</name>
    <name type="common">Bark spider</name>
    <name type="synonym">Caerostris bankana</name>
    <dbReference type="NCBI Taxonomy" id="172846"/>
    <lineage>
        <taxon>Eukaryota</taxon>
        <taxon>Metazoa</taxon>
        <taxon>Ecdysozoa</taxon>
        <taxon>Arthropoda</taxon>
        <taxon>Chelicerata</taxon>
        <taxon>Arachnida</taxon>
        <taxon>Araneae</taxon>
        <taxon>Araneomorphae</taxon>
        <taxon>Entelegynae</taxon>
        <taxon>Araneoidea</taxon>
        <taxon>Araneidae</taxon>
        <taxon>Caerostris</taxon>
    </lineage>
</organism>
<comment type="caution">
    <text evidence="1">The sequence shown here is derived from an EMBL/GenBank/DDBJ whole genome shotgun (WGS) entry which is preliminary data.</text>
</comment>
<evidence type="ECO:0000313" key="2">
    <source>
        <dbReference type="Proteomes" id="UP001054945"/>
    </source>
</evidence>
<dbReference type="EMBL" id="BPLR01002165">
    <property type="protein sequence ID" value="GIX70742.1"/>
    <property type="molecule type" value="Genomic_DNA"/>
</dbReference>
<keyword evidence="2" id="KW-1185">Reference proteome</keyword>